<gene>
    <name evidence="1" type="ORF">ACFOKC_04930</name>
</gene>
<dbReference type="AlphaFoldDB" id="A0ABD5NDB5"/>
<dbReference type="EMBL" id="JBHRWN010000002">
    <property type="protein sequence ID" value="MFC3477064.1"/>
    <property type="molecule type" value="Genomic_DNA"/>
</dbReference>
<dbReference type="RefSeq" id="WP_232571802.1">
    <property type="nucleotide sequence ID" value="NZ_CP089466.1"/>
</dbReference>
<comment type="caution">
    <text evidence="1">The sequence shown here is derived from an EMBL/GenBank/DDBJ whole genome shotgun (WGS) entry which is preliminary data.</text>
</comment>
<sequence>MTPPIDVTRRRLLASVAATGAASFAGVGALSEDAVAYTDAATVGDGPAVRVDWRETYNGAVVDDGAAGDGPVLDVGNAQPGDSGALAFRVAGDGTDPVRVAFSLALTANEENGRIEPEREAGDDTPTGELADALEIAAWYDTGAFGVSRLGGCDGERGVGETTLVDGTLRDADAALADGVRLGGDCLGSDQQVCVGLSWSLPASVGSRIQTDSVETDLAFAVEACGGDSS</sequence>
<reference evidence="1 2" key="1">
    <citation type="journal article" date="2019" name="Int. J. Syst. Evol. Microbiol.">
        <title>The Global Catalogue of Microorganisms (GCM) 10K type strain sequencing project: providing services to taxonomists for standard genome sequencing and annotation.</title>
        <authorList>
            <consortium name="The Broad Institute Genomics Platform"/>
            <consortium name="The Broad Institute Genome Sequencing Center for Infectious Disease"/>
            <person name="Wu L."/>
            <person name="Ma J."/>
        </authorList>
    </citation>
    <scope>NUCLEOTIDE SEQUENCE [LARGE SCALE GENOMIC DNA]</scope>
    <source>
        <strain evidence="1 2">CGMCC 1.12562</strain>
    </source>
</reference>
<dbReference type="PROSITE" id="PS51318">
    <property type="entry name" value="TAT"/>
    <property type="match status" value="1"/>
</dbReference>
<evidence type="ECO:0000313" key="2">
    <source>
        <dbReference type="Proteomes" id="UP001595660"/>
    </source>
</evidence>
<name>A0ABD5NDB5_9EURY</name>
<proteinExistence type="predicted"/>
<dbReference type="Proteomes" id="UP001595660">
    <property type="component" value="Unassembled WGS sequence"/>
</dbReference>
<organism evidence="1 2">
    <name type="scientific">Halobacterium litoreum</name>
    <dbReference type="NCBI Taxonomy" id="2039234"/>
    <lineage>
        <taxon>Archaea</taxon>
        <taxon>Methanobacteriati</taxon>
        <taxon>Methanobacteriota</taxon>
        <taxon>Stenosarchaea group</taxon>
        <taxon>Halobacteria</taxon>
        <taxon>Halobacteriales</taxon>
        <taxon>Halobacteriaceae</taxon>
        <taxon>Halobacterium</taxon>
    </lineage>
</organism>
<protein>
    <recommendedName>
        <fullName evidence="3">SipW-cognate class signal peptide</fullName>
    </recommendedName>
</protein>
<keyword evidence="2" id="KW-1185">Reference proteome</keyword>
<dbReference type="GeneID" id="69117014"/>
<accession>A0ABD5NDB5</accession>
<dbReference type="InterPro" id="IPR006311">
    <property type="entry name" value="TAT_signal"/>
</dbReference>
<evidence type="ECO:0000313" key="1">
    <source>
        <dbReference type="EMBL" id="MFC3477064.1"/>
    </source>
</evidence>
<evidence type="ECO:0008006" key="3">
    <source>
        <dbReference type="Google" id="ProtNLM"/>
    </source>
</evidence>